<evidence type="ECO:0000313" key="3">
    <source>
        <dbReference type="Proteomes" id="UP000219452"/>
    </source>
</evidence>
<dbReference type="Pfam" id="PF03483">
    <property type="entry name" value="B3_4"/>
    <property type="match status" value="1"/>
</dbReference>
<dbReference type="OrthoDB" id="9789812at2"/>
<dbReference type="GO" id="GO:0004826">
    <property type="term" value="F:phenylalanine-tRNA ligase activity"/>
    <property type="evidence" value="ECO:0007669"/>
    <property type="project" value="InterPro"/>
</dbReference>
<dbReference type="GO" id="GO:0003723">
    <property type="term" value="F:RNA binding"/>
    <property type="evidence" value="ECO:0007669"/>
    <property type="project" value="InterPro"/>
</dbReference>
<protein>
    <submittedName>
        <fullName evidence="2">B3/B4 domain-containing protein (DNA/RNA-binding domain of Phe-tRNA-synthetase)</fullName>
    </submittedName>
</protein>
<dbReference type="PANTHER" id="PTHR39209:SF2">
    <property type="entry name" value="CYTOPLASMIC PROTEIN"/>
    <property type="match status" value="1"/>
</dbReference>
<evidence type="ECO:0000259" key="1">
    <source>
        <dbReference type="SMART" id="SM00873"/>
    </source>
</evidence>
<dbReference type="SMART" id="SM00873">
    <property type="entry name" value="B3_4"/>
    <property type="match status" value="1"/>
</dbReference>
<dbReference type="InterPro" id="IPR020825">
    <property type="entry name" value="Phe-tRNA_synthase-like_B3/B4"/>
</dbReference>
<accession>A0A286GTS7</accession>
<name>A0A286GTS7_9BACT</name>
<proteinExistence type="predicted"/>
<dbReference type="RefSeq" id="WP_144035993.1">
    <property type="nucleotide sequence ID" value="NZ_OCNH01000008.1"/>
</dbReference>
<gene>
    <name evidence="2" type="ORF">SAMN06269250_6116</name>
</gene>
<sequence length="237" mass="26141">MNQSQIIPDITISAEVWQQFPNLRIGYIAGYGLDNTQGSDDLCALCQSAESALRSRFGAVDSLALEPSITGWRQVYRAIGAKPTTFTPTVEALLKRILKGNPMPIINKAVNAYLIAEMESLVPLGGYDLDTISGPIQLTKTTSPSPFIGFGGSVVETMVGELVYRDDRSVLTRHWNYRDALHSQITENTQRLILMAEAPDLATSDDVLSQTLHRVETLLKTYCGGTYQIGIWRNETD</sequence>
<reference evidence="3" key="1">
    <citation type="submission" date="2017-09" db="EMBL/GenBank/DDBJ databases">
        <authorList>
            <person name="Varghese N."/>
            <person name="Submissions S."/>
        </authorList>
    </citation>
    <scope>NUCLEOTIDE SEQUENCE [LARGE SCALE GENOMIC DNA]</scope>
    <source>
        <strain evidence="3">DSM 29961</strain>
    </source>
</reference>
<dbReference type="SUPFAM" id="SSF56037">
    <property type="entry name" value="PheT/TilS domain"/>
    <property type="match status" value="1"/>
</dbReference>
<dbReference type="Gene3D" id="3.50.40.10">
    <property type="entry name" value="Phenylalanyl-trna Synthetase, Chain B, domain 3"/>
    <property type="match status" value="1"/>
</dbReference>
<feature type="domain" description="B3/B4 tRNA-binding" evidence="1">
    <location>
        <begin position="70"/>
        <end position="224"/>
    </location>
</feature>
<dbReference type="EMBL" id="OCNH01000008">
    <property type="protein sequence ID" value="SOD98499.1"/>
    <property type="molecule type" value="Genomic_DNA"/>
</dbReference>
<dbReference type="Proteomes" id="UP000219452">
    <property type="component" value="Unassembled WGS sequence"/>
</dbReference>
<dbReference type="InterPro" id="IPR005146">
    <property type="entry name" value="B3/B4_tRNA-bd"/>
</dbReference>
<keyword evidence="3" id="KW-1185">Reference proteome</keyword>
<dbReference type="AlphaFoldDB" id="A0A286GTS7"/>
<organism evidence="2 3">
    <name type="scientific">Spirosoma fluviale</name>
    <dbReference type="NCBI Taxonomy" id="1597977"/>
    <lineage>
        <taxon>Bacteria</taxon>
        <taxon>Pseudomonadati</taxon>
        <taxon>Bacteroidota</taxon>
        <taxon>Cytophagia</taxon>
        <taxon>Cytophagales</taxon>
        <taxon>Cytophagaceae</taxon>
        <taxon>Spirosoma</taxon>
    </lineage>
</organism>
<dbReference type="PANTHER" id="PTHR39209">
    <property type="match status" value="1"/>
</dbReference>
<evidence type="ECO:0000313" key="2">
    <source>
        <dbReference type="EMBL" id="SOD98499.1"/>
    </source>
</evidence>